<dbReference type="Proteomes" id="UP000092600">
    <property type="component" value="Unassembled WGS sequence"/>
</dbReference>
<protein>
    <submittedName>
        <fullName evidence="1">Uncharacterized protein</fullName>
    </submittedName>
</protein>
<dbReference type="EMBL" id="LSRQ01007021">
    <property type="protein sequence ID" value="OAY65337.1"/>
    <property type="molecule type" value="Genomic_DNA"/>
</dbReference>
<comment type="caution">
    <text evidence="1">The sequence shown here is derived from an EMBL/GenBank/DDBJ whole genome shotgun (WGS) entry which is preliminary data.</text>
</comment>
<accession>A0A199UKC0</accession>
<evidence type="ECO:0000313" key="1">
    <source>
        <dbReference type="EMBL" id="OAY65337.1"/>
    </source>
</evidence>
<reference evidence="1 2" key="1">
    <citation type="journal article" date="2016" name="DNA Res.">
        <title>The draft genome of MD-2 pineapple using hybrid error correction of long reads.</title>
        <authorList>
            <person name="Redwan R.M."/>
            <person name="Saidin A."/>
            <person name="Kumar S.V."/>
        </authorList>
    </citation>
    <scope>NUCLEOTIDE SEQUENCE [LARGE SCALE GENOMIC DNA]</scope>
    <source>
        <strain evidence="2">cv. MD2</strain>
        <tissue evidence="1">Leaf</tissue>
    </source>
</reference>
<organism evidence="1 2">
    <name type="scientific">Ananas comosus</name>
    <name type="common">Pineapple</name>
    <name type="synonym">Ananas ananas</name>
    <dbReference type="NCBI Taxonomy" id="4615"/>
    <lineage>
        <taxon>Eukaryota</taxon>
        <taxon>Viridiplantae</taxon>
        <taxon>Streptophyta</taxon>
        <taxon>Embryophyta</taxon>
        <taxon>Tracheophyta</taxon>
        <taxon>Spermatophyta</taxon>
        <taxon>Magnoliopsida</taxon>
        <taxon>Liliopsida</taxon>
        <taxon>Poales</taxon>
        <taxon>Bromeliaceae</taxon>
        <taxon>Bromelioideae</taxon>
        <taxon>Ananas</taxon>
    </lineage>
</organism>
<gene>
    <name evidence="1" type="ORF">ACMD2_06059</name>
</gene>
<name>A0A199UKC0_ANACO</name>
<sequence>MSVWCHASGRAIATSEYTRILDEVPCSRACGVSTMSNRISGGHVHLTTAEKSFRPDDFVITVKIWVAGSLPFRRRRRQSVIAERRMIGFDPRIEHSDDDPFAHAVVLPRSIFGLQPQEVGSTFWMVLGLPASGMQVQDLTVTIGILTTCFFDTHLMSPLASPVLLVDQFMLIVKLFFSFAAENFNVLGDTSTDMPSGMLISIVYVEYSPSSTFVTVLFTVSLPNSWLTTRDG</sequence>
<evidence type="ECO:0000313" key="2">
    <source>
        <dbReference type="Proteomes" id="UP000092600"/>
    </source>
</evidence>
<dbReference type="AlphaFoldDB" id="A0A199UKC0"/>
<proteinExistence type="predicted"/>